<name>A0ABY2I0W1_9MICO</name>
<dbReference type="InterPro" id="IPR050639">
    <property type="entry name" value="SSR_resolvase"/>
</dbReference>
<keyword evidence="4" id="KW-1185">Reference proteome</keyword>
<dbReference type="PROSITE" id="PS51736">
    <property type="entry name" value="RECOMBINASES_3"/>
    <property type="match status" value="1"/>
</dbReference>
<dbReference type="InterPro" id="IPR036162">
    <property type="entry name" value="Resolvase-like_N_sf"/>
</dbReference>
<dbReference type="SUPFAM" id="SSF53041">
    <property type="entry name" value="Resolvase-like"/>
    <property type="match status" value="1"/>
</dbReference>
<evidence type="ECO:0000259" key="2">
    <source>
        <dbReference type="PROSITE" id="PS51737"/>
    </source>
</evidence>
<dbReference type="CDD" id="cd00338">
    <property type="entry name" value="Ser_Recombinase"/>
    <property type="match status" value="1"/>
</dbReference>
<dbReference type="Pfam" id="PF07508">
    <property type="entry name" value="Recombinase"/>
    <property type="match status" value="1"/>
</dbReference>
<dbReference type="EMBL" id="SOFD01000028">
    <property type="protein sequence ID" value="TFB76080.1"/>
    <property type="molecule type" value="Genomic_DNA"/>
</dbReference>
<dbReference type="SMART" id="SM00857">
    <property type="entry name" value="Resolvase"/>
    <property type="match status" value="1"/>
</dbReference>
<comment type="caution">
    <text evidence="3">The sequence shown here is derived from an EMBL/GenBank/DDBJ whole genome shotgun (WGS) entry which is preliminary data.</text>
</comment>
<evidence type="ECO:0000259" key="1">
    <source>
        <dbReference type="PROSITE" id="PS51736"/>
    </source>
</evidence>
<sequence>MMQYMRAGIYARISEDAGGKALGVGRQKKDCEKVAREKGWDVVAYYVDNDVSATRSKRRPEYERMLADIALRRIDAVVIYSIDRLTRRPAELEVIIALADVYDFQMATVSGGIHIATQEDRMLARTMGALASYETSKMSQRLKRKFLEKAELGEPHGFSPYGYTRVQPVDVNGITSRIGRDIIHQEHGEIVREAARRTLKGESLRSIVTDFNVRSIHGPKAVKWNSTILRQILLRPTNAGLRQYQGKVLGPSTTEPLYDTATHDRLVALLKDPSRRSNFSGSSYKYLLSGLAICGLCDGPMRRQIGREVVSKRTGAIKRQPPSYNCADCYKVRRHQEAVDELIVELIIARLSMPDAATFHQTGDSVLADEAQASIEAIDAKLVLLVDRFTDDLCTAEQFKWGTEKLRLRRADAERKLDGARPRTLLSSLTDGGAVRENWGALPIDAQRDVVTDLLTVTILPAGSGKRFDPDLIEVKWKD</sequence>
<evidence type="ECO:0000313" key="3">
    <source>
        <dbReference type="EMBL" id="TFB76080.1"/>
    </source>
</evidence>
<dbReference type="PROSITE" id="PS51737">
    <property type="entry name" value="RECOMBINASE_DNA_BIND"/>
    <property type="match status" value="1"/>
</dbReference>
<dbReference type="InterPro" id="IPR038109">
    <property type="entry name" value="DNA_bind_recomb_sf"/>
</dbReference>
<dbReference type="Proteomes" id="UP000298252">
    <property type="component" value="Unassembled WGS sequence"/>
</dbReference>
<dbReference type="PANTHER" id="PTHR30461">
    <property type="entry name" value="DNA-INVERTASE FROM LAMBDOID PROPHAGE"/>
    <property type="match status" value="1"/>
</dbReference>
<accession>A0ABY2I0W1</accession>
<dbReference type="InterPro" id="IPR011109">
    <property type="entry name" value="DNA_bind_recombinase_dom"/>
</dbReference>
<evidence type="ECO:0000313" key="4">
    <source>
        <dbReference type="Proteomes" id="UP000298252"/>
    </source>
</evidence>
<dbReference type="Pfam" id="PF00239">
    <property type="entry name" value="Resolvase"/>
    <property type="match status" value="1"/>
</dbReference>
<feature type="domain" description="Resolvase/invertase-type recombinase catalytic" evidence="1">
    <location>
        <begin position="6"/>
        <end position="153"/>
    </location>
</feature>
<protein>
    <submittedName>
        <fullName evidence="3">Recombinase family protein</fullName>
    </submittedName>
</protein>
<dbReference type="PANTHER" id="PTHR30461:SF23">
    <property type="entry name" value="DNA RECOMBINASE-RELATED"/>
    <property type="match status" value="1"/>
</dbReference>
<organism evidence="3 4">
    <name type="scientific">Cryobacterium flavum</name>
    <dbReference type="NCBI Taxonomy" id="1424659"/>
    <lineage>
        <taxon>Bacteria</taxon>
        <taxon>Bacillati</taxon>
        <taxon>Actinomycetota</taxon>
        <taxon>Actinomycetes</taxon>
        <taxon>Micrococcales</taxon>
        <taxon>Microbacteriaceae</taxon>
        <taxon>Cryobacterium</taxon>
    </lineage>
</organism>
<dbReference type="InterPro" id="IPR006119">
    <property type="entry name" value="Resolv_N"/>
</dbReference>
<proteinExistence type="predicted"/>
<dbReference type="Gene3D" id="3.40.50.1390">
    <property type="entry name" value="Resolvase, N-terminal catalytic domain"/>
    <property type="match status" value="1"/>
</dbReference>
<reference evidence="3 4" key="1">
    <citation type="submission" date="2019-03" db="EMBL/GenBank/DDBJ databases">
        <title>Genomics of glacier-inhabiting Cryobacterium strains.</title>
        <authorList>
            <person name="Liu Q."/>
            <person name="Xin Y.-H."/>
        </authorList>
    </citation>
    <scope>NUCLEOTIDE SEQUENCE [LARGE SCALE GENOMIC DNA]</scope>
    <source>
        <strain evidence="3 4">Hh8</strain>
    </source>
</reference>
<gene>
    <name evidence="3" type="ORF">E3O21_11540</name>
</gene>
<dbReference type="Gene3D" id="3.90.1750.20">
    <property type="entry name" value="Putative Large Serine Recombinase, Chain B, Domain 2"/>
    <property type="match status" value="1"/>
</dbReference>
<feature type="domain" description="Recombinase" evidence="2">
    <location>
        <begin position="160"/>
        <end position="276"/>
    </location>
</feature>